<comment type="function">
    <text evidence="1">May be involved in transcriptional regulation.</text>
</comment>
<keyword evidence="5" id="KW-0677">Repeat</keyword>
<feature type="domain" description="C2H2-type" evidence="15">
    <location>
        <begin position="149"/>
        <end position="176"/>
    </location>
</feature>
<evidence type="ECO:0000256" key="1">
    <source>
        <dbReference type="ARBA" id="ARBA00003767"/>
    </source>
</evidence>
<dbReference type="PANTHER" id="PTHR24379:SF127">
    <property type="entry name" value="BLOODY FINGERS-RELATED"/>
    <property type="match status" value="1"/>
</dbReference>
<evidence type="ECO:0000259" key="15">
    <source>
        <dbReference type="PROSITE" id="PS50157"/>
    </source>
</evidence>
<dbReference type="InterPro" id="IPR013087">
    <property type="entry name" value="Znf_C2H2_type"/>
</dbReference>
<dbReference type="FunFam" id="3.30.160.60:FF:000624">
    <property type="entry name" value="zinc finger protein 697"/>
    <property type="match status" value="1"/>
</dbReference>
<dbReference type="FunFam" id="3.30.160.60:FF:000247">
    <property type="entry name" value="Zinc finger protein 236"/>
    <property type="match status" value="1"/>
</dbReference>
<dbReference type="FunFam" id="3.30.160.60:FF:000340">
    <property type="entry name" value="zinc finger protein 473 isoform X1"/>
    <property type="match status" value="1"/>
</dbReference>
<dbReference type="GO" id="GO:0005634">
    <property type="term" value="C:nucleus"/>
    <property type="evidence" value="ECO:0007669"/>
    <property type="project" value="TreeGrafter"/>
</dbReference>
<feature type="compositionally biased region" description="Basic and acidic residues" evidence="14">
    <location>
        <begin position="1"/>
        <end position="10"/>
    </location>
</feature>
<dbReference type="SMART" id="SM00355">
    <property type="entry name" value="ZnF_C2H2"/>
    <property type="match status" value="9"/>
</dbReference>
<dbReference type="Gene3D" id="3.30.160.60">
    <property type="entry name" value="Classic Zinc Finger"/>
    <property type="match status" value="9"/>
</dbReference>
<evidence type="ECO:0000313" key="16">
    <source>
        <dbReference type="Ensembl" id="ENSPCEP00000011440.1"/>
    </source>
</evidence>
<feature type="domain" description="C2H2-type" evidence="15">
    <location>
        <begin position="295"/>
        <end position="322"/>
    </location>
</feature>
<evidence type="ECO:0000256" key="7">
    <source>
        <dbReference type="ARBA" id="ARBA00022833"/>
    </source>
</evidence>
<dbReference type="FunFam" id="3.30.160.60:FF:001732">
    <property type="entry name" value="Zgc:162936"/>
    <property type="match status" value="1"/>
</dbReference>
<evidence type="ECO:0000256" key="5">
    <source>
        <dbReference type="ARBA" id="ARBA00022737"/>
    </source>
</evidence>
<feature type="domain" description="C2H2-type" evidence="15">
    <location>
        <begin position="252"/>
        <end position="279"/>
    </location>
</feature>
<dbReference type="FunFam" id="3.30.160.60:FF:000100">
    <property type="entry name" value="Zinc finger 45-like"/>
    <property type="match status" value="1"/>
</dbReference>
<keyword evidence="9" id="KW-0805">Transcription regulation</keyword>
<dbReference type="PANTHER" id="PTHR24379">
    <property type="entry name" value="KRAB AND ZINC FINGER DOMAIN-CONTAINING"/>
    <property type="match status" value="1"/>
</dbReference>
<organism evidence="16 17">
    <name type="scientific">Pelusios castaneus</name>
    <name type="common">West African mud turtle</name>
    <dbReference type="NCBI Taxonomy" id="367368"/>
    <lineage>
        <taxon>Eukaryota</taxon>
        <taxon>Metazoa</taxon>
        <taxon>Chordata</taxon>
        <taxon>Craniata</taxon>
        <taxon>Vertebrata</taxon>
        <taxon>Euteleostomi</taxon>
        <taxon>Archelosauria</taxon>
        <taxon>Testudinata</taxon>
        <taxon>Testudines</taxon>
        <taxon>Pleurodira</taxon>
        <taxon>Pelomedusidae</taxon>
        <taxon>Pelusios</taxon>
    </lineage>
</organism>
<evidence type="ECO:0000256" key="11">
    <source>
        <dbReference type="ARBA" id="ARBA00023163"/>
    </source>
</evidence>
<evidence type="ECO:0000256" key="12">
    <source>
        <dbReference type="ARBA" id="ARBA00023242"/>
    </source>
</evidence>
<dbReference type="Proteomes" id="UP000694393">
    <property type="component" value="Unplaced"/>
</dbReference>
<dbReference type="InterPro" id="IPR036236">
    <property type="entry name" value="Znf_C2H2_sf"/>
</dbReference>
<feature type="compositionally biased region" description="Pro residues" evidence="14">
    <location>
        <begin position="17"/>
        <end position="30"/>
    </location>
</feature>
<accession>A0A8C8RWA1</accession>
<dbReference type="Pfam" id="PF00096">
    <property type="entry name" value="zf-C2H2"/>
    <property type="match status" value="7"/>
</dbReference>
<keyword evidence="6 13" id="KW-0863">Zinc-finger</keyword>
<dbReference type="AlphaFoldDB" id="A0A8C8RWA1"/>
<evidence type="ECO:0000256" key="14">
    <source>
        <dbReference type="SAM" id="MobiDB-lite"/>
    </source>
</evidence>
<feature type="domain" description="C2H2-type" evidence="15">
    <location>
        <begin position="92"/>
        <end position="115"/>
    </location>
</feature>
<name>A0A8C8RWA1_9SAUR</name>
<dbReference type="SUPFAM" id="SSF57667">
    <property type="entry name" value="beta-beta-alpha zinc fingers"/>
    <property type="match status" value="5"/>
</dbReference>
<evidence type="ECO:0000256" key="9">
    <source>
        <dbReference type="ARBA" id="ARBA00023015"/>
    </source>
</evidence>
<feature type="domain" description="C2H2-type" evidence="15">
    <location>
        <begin position="224"/>
        <end position="251"/>
    </location>
</feature>
<keyword evidence="7" id="KW-0862">Zinc</keyword>
<feature type="domain" description="C2H2-type" evidence="15">
    <location>
        <begin position="64"/>
        <end position="91"/>
    </location>
</feature>
<feature type="domain" description="C2H2-type" evidence="15">
    <location>
        <begin position="120"/>
        <end position="147"/>
    </location>
</feature>
<dbReference type="GO" id="GO:0008270">
    <property type="term" value="F:zinc ion binding"/>
    <property type="evidence" value="ECO:0007669"/>
    <property type="project" value="UniProtKB-KW"/>
</dbReference>
<reference evidence="16" key="2">
    <citation type="submission" date="2025-09" db="UniProtKB">
        <authorList>
            <consortium name="Ensembl"/>
        </authorList>
    </citation>
    <scope>IDENTIFICATION</scope>
</reference>
<comment type="similarity">
    <text evidence="2">Belongs to the krueppel C2H2-type zinc-finger protein family.</text>
</comment>
<proteinExistence type="inferred from homology"/>
<feature type="domain" description="C2H2-type" evidence="15">
    <location>
        <begin position="323"/>
        <end position="350"/>
    </location>
</feature>
<evidence type="ECO:0000313" key="17">
    <source>
        <dbReference type="Proteomes" id="UP000694393"/>
    </source>
</evidence>
<dbReference type="PROSITE" id="PS50157">
    <property type="entry name" value="ZINC_FINGER_C2H2_2"/>
    <property type="match status" value="9"/>
</dbReference>
<dbReference type="GO" id="GO:0000981">
    <property type="term" value="F:DNA-binding transcription factor activity, RNA polymerase II-specific"/>
    <property type="evidence" value="ECO:0007669"/>
    <property type="project" value="TreeGrafter"/>
</dbReference>
<dbReference type="GO" id="GO:0005694">
    <property type="term" value="C:chromosome"/>
    <property type="evidence" value="ECO:0007669"/>
    <property type="project" value="UniProtKB-ARBA"/>
</dbReference>
<keyword evidence="8" id="KW-0832">Ubl conjugation</keyword>
<sequence length="479" mass="51983">MEAYNQEHAKAVASLPCPQPPYEYPPPPAGSPHFDRPTPVKPKDFKAEGPAPSSSAVATPDGPFTCSLCWKVFKKPSHLHQHQIIHTGERPFSCSVCEKSFNRRESLKRHIKTHSALLRVPCSVCGKEFRDAAYLLKHQAAHAGPRPDYKCDVCGKTYAAPQSLLRHRQLHEGATAFGNASLLGPHPLLLGAGKSFCCGICGRGFGRRETLKRHERIHTGEKPHQCSVCGKRFRESFHLTKHHVVHTRERPYKCELCGKVFGYPQSLTRHKQIHRLQLPCALGPPGALPPEGLSYGCSDCGERFPDLFHVMNHKEAHMAEKPYACDACGKCFGFIENLMWHKLVHQTAPERLLPEGACAEAAPPPGSAGCLENGLPGEAPAEATATTPQDPAPPSCPLVDGQGEVSGSSQLTLPRGLCPVAEAGIWVDWGGHSAHERDCQLASGQRHPGEVGYGQARRLGVTQHPPSPHGGLELGLAGI</sequence>
<evidence type="ECO:0000256" key="4">
    <source>
        <dbReference type="ARBA" id="ARBA00022723"/>
    </source>
</evidence>
<feature type="region of interest" description="Disordered" evidence="14">
    <location>
        <begin position="1"/>
        <end position="58"/>
    </location>
</feature>
<keyword evidence="17" id="KW-1185">Reference proteome</keyword>
<keyword evidence="4" id="KW-0479">Metal-binding</keyword>
<evidence type="ECO:0000256" key="2">
    <source>
        <dbReference type="ARBA" id="ARBA00006991"/>
    </source>
</evidence>
<feature type="domain" description="C2H2-type" evidence="15">
    <location>
        <begin position="196"/>
        <end position="223"/>
    </location>
</feature>
<evidence type="ECO:0000256" key="8">
    <source>
        <dbReference type="ARBA" id="ARBA00022843"/>
    </source>
</evidence>
<evidence type="ECO:0000256" key="6">
    <source>
        <dbReference type="ARBA" id="ARBA00022771"/>
    </source>
</evidence>
<keyword evidence="3" id="KW-1017">Isopeptide bond</keyword>
<protein>
    <recommendedName>
        <fullName evidence="15">C2H2-type domain-containing protein</fullName>
    </recommendedName>
</protein>
<keyword evidence="12" id="KW-0539">Nucleus</keyword>
<dbReference type="Ensembl" id="ENSPCET00000011816.1">
    <property type="protein sequence ID" value="ENSPCEP00000011440.1"/>
    <property type="gene ID" value="ENSPCEG00000009023.1"/>
</dbReference>
<evidence type="ECO:0000256" key="10">
    <source>
        <dbReference type="ARBA" id="ARBA00023125"/>
    </source>
</evidence>
<keyword evidence="11" id="KW-0804">Transcription</keyword>
<feature type="compositionally biased region" description="Basic and acidic residues" evidence="14">
    <location>
        <begin position="33"/>
        <end position="47"/>
    </location>
</feature>
<evidence type="ECO:0000256" key="13">
    <source>
        <dbReference type="PROSITE-ProRule" id="PRU00042"/>
    </source>
</evidence>
<dbReference type="GO" id="GO:0000977">
    <property type="term" value="F:RNA polymerase II transcription regulatory region sequence-specific DNA binding"/>
    <property type="evidence" value="ECO:0007669"/>
    <property type="project" value="TreeGrafter"/>
</dbReference>
<evidence type="ECO:0000256" key="3">
    <source>
        <dbReference type="ARBA" id="ARBA00022499"/>
    </source>
</evidence>
<keyword evidence="10" id="KW-0238">DNA-binding</keyword>
<feature type="compositionally biased region" description="Low complexity" evidence="14">
    <location>
        <begin position="379"/>
        <end position="389"/>
    </location>
</feature>
<dbReference type="GO" id="GO:0045893">
    <property type="term" value="P:positive regulation of DNA-templated transcription"/>
    <property type="evidence" value="ECO:0007669"/>
    <property type="project" value="UniProtKB-ARBA"/>
</dbReference>
<feature type="region of interest" description="Disordered" evidence="14">
    <location>
        <begin position="369"/>
        <end position="405"/>
    </location>
</feature>
<dbReference type="FunFam" id="3.30.160.60:FF:000634">
    <property type="entry name" value="Zinc finger X-chromosomal protein"/>
    <property type="match status" value="1"/>
</dbReference>
<reference evidence="16" key="1">
    <citation type="submission" date="2025-08" db="UniProtKB">
        <authorList>
            <consortium name="Ensembl"/>
        </authorList>
    </citation>
    <scope>IDENTIFICATION</scope>
</reference>
<dbReference type="PROSITE" id="PS00028">
    <property type="entry name" value="ZINC_FINGER_C2H2_1"/>
    <property type="match status" value="9"/>
</dbReference>